<comment type="caution">
    <text evidence="2">The sequence shown here is derived from an EMBL/GenBank/DDBJ whole genome shotgun (WGS) entry which is preliminary data.</text>
</comment>
<evidence type="ECO:0000313" key="3">
    <source>
        <dbReference type="Proteomes" id="UP001159363"/>
    </source>
</evidence>
<feature type="compositionally biased region" description="Polar residues" evidence="1">
    <location>
        <begin position="83"/>
        <end position="93"/>
    </location>
</feature>
<feature type="compositionally biased region" description="Polar residues" evidence="1">
    <location>
        <begin position="57"/>
        <end position="70"/>
    </location>
</feature>
<keyword evidence="3" id="KW-1185">Reference proteome</keyword>
<reference evidence="2 3" key="1">
    <citation type="submission" date="2023-02" db="EMBL/GenBank/DDBJ databases">
        <title>LHISI_Scaffold_Assembly.</title>
        <authorList>
            <person name="Stuart O.P."/>
            <person name="Cleave R."/>
            <person name="Magrath M.J.L."/>
            <person name="Mikheyev A.S."/>
        </authorList>
    </citation>
    <scope>NUCLEOTIDE SEQUENCE [LARGE SCALE GENOMIC DNA]</scope>
    <source>
        <strain evidence="2">Daus_M_001</strain>
        <tissue evidence="2">Leg muscle</tissue>
    </source>
</reference>
<sequence length="93" mass="10091">MQPVHDLCTFPVTTVTSQELEKLSQFITAGDLWNGDVRNTSILEVWKQMENLVTTQSGTGVNSATPSSGYSPHVQLTPLDVSPATSDTLLSNR</sequence>
<evidence type="ECO:0000256" key="1">
    <source>
        <dbReference type="SAM" id="MobiDB-lite"/>
    </source>
</evidence>
<evidence type="ECO:0000313" key="2">
    <source>
        <dbReference type="EMBL" id="KAJ8878221.1"/>
    </source>
</evidence>
<name>A0ABQ9H1P7_9NEOP</name>
<feature type="region of interest" description="Disordered" evidence="1">
    <location>
        <begin position="57"/>
        <end position="93"/>
    </location>
</feature>
<organism evidence="2 3">
    <name type="scientific">Dryococelus australis</name>
    <dbReference type="NCBI Taxonomy" id="614101"/>
    <lineage>
        <taxon>Eukaryota</taxon>
        <taxon>Metazoa</taxon>
        <taxon>Ecdysozoa</taxon>
        <taxon>Arthropoda</taxon>
        <taxon>Hexapoda</taxon>
        <taxon>Insecta</taxon>
        <taxon>Pterygota</taxon>
        <taxon>Neoptera</taxon>
        <taxon>Polyneoptera</taxon>
        <taxon>Phasmatodea</taxon>
        <taxon>Verophasmatodea</taxon>
        <taxon>Anareolatae</taxon>
        <taxon>Phasmatidae</taxon>
        <taxon>Eurycanthinae</taxon>
        <taxon>Dryococelus</taxon>
    </lineage>
</organism>
<dbReference type="EMBL" id="JARBHB010000007">
    <property type="protein sequence ID" value="KAJ8878221.1"/>
    <property type="molecule type" value="Genomic_DNA"/>
</dbReference>
<protein>
    <submittedName>
        <fullName evidence="2">Uncharacterized protein</fullName>
    </submittedName>
</protein>
<gene>
    <name evidence="2" type="ORF">PR048_018798</name>
</gene>
<dbReference type="Proteomes" id="UP001159363">
    <property type="component" value="Chromosome 6"/>
</dbReference>
<accession>A0ABQ9H1P7</accession>
<proteinExistence type="predicted"/>